<name>A0A3N4IW84_9PEZI</name>
<reference evidence="3 4" key="1">
    <citation type="journal article" date="2018" name="Nat. Ecol. Evol.">
        <title>Pezizomycetes genomes reveal the molecular basis of ectomycorrhizal truffle lifestyle.</title>
        <authorList>
            <person name="Murat C."/>
            <person name="Payen T."/>
            <person name="Noel B."/>
            <person name="Kuo A."/>
            <person name="Morin E."/>
            <person name="Chen J."/>
            <person name="Kohler A."/>
            <person name="Krizsan K."/>
            <person name="Balestrini R."/>
            <person name="Da Silva C."/>
            <person name="Montanini B."/>
            <person name="Hainaut M."/>
            <person name="Levati E."/>
            <person name="Barry K.W."/>
            <person name="Belfiori B."/>
            <person name="Cichocki N."/>
            <person name="Clum A."/>
            <person name="Dockter R.B."/>
            <person name="Fauchery L."/>
            <person name="Guy J."/>
            <person name="Iotti M."/>
            <person name="Le Tacon F."/>
            <person name="Lindquist E.A."/>
            <person name="Lipzen A."/>
            <person name="Malagnac F."/>
            <person name="Mello A."/>
            <person name="Molinier V."/>
            <person name="Miyauchi S."/>
            <person name="Poulain J."/>
            <person name="Riccioni C."/>
            <person name="Rubini A."/>
            <person name="Sitrit Y."/>
            <person name="Splivallo R."/>
            <person name="Traeger S."/>
            <person name="Wang M."/>
            <person name="Zifcakova L."/>
            <person name="Wipf D."/>
            <person name="Zambonelli A."/>
            <person name="Paolocci F."/>
            <person name="Nowrousian M."/>
            <person name="Ottonello S."/>
            <person name="Baldrian P."/>
            <person name="Spatafora J.W."/>
            <person name="Henrissat B."/>
            <person name="Nagy L.G."/>
            <person name="Aury J.M."/>
            <person name="Wincker P."/>
            <person name="Grigoriev I.V."/>
            <person name="Bonfante P."/>
            <person name="Martin F.M."/>
        </authorList>
    </citation>
    <scope>NUCLEOTIDE SEQUENCE [LARGE SCALE GENOMIC DNA]</scope>
    <source>
        <strain evidence="3 4">120613-1</strain>
    </source>
</reference>
<accession>A0A3N4IW84</accession>
<sequence>MYPGIRQQLSDSESESSCDNHDDAHDELKNIIDSLYKLSPSPNDTLEKLPDQVTGGRRKKTSLYIFYYRPFYYFSLFLHSYLYYTLFLALVPHCKHHILNGKYCT</sequence>
<dbReference type="EMBL" id="ML120619">
    <property type="protein sequence ID" value="RPA89068.1"/>
    <property type="molecule type" value="Genomic_DNA"/>
</dbReference>
<keyword evidence="2" id="KW-1133">Transmembrane helix</keyword>
<keyword evidence="2" id="KW-0812">Transmembrane</keyword>
<feature type="transmembrane region" description="Helical" evidence="2">
    <location>
        <begin position="71"/>
        <end position="91"/>
    </location>
</feature>
<evidence type="ECO:0000256" key="1">
    <source>
        <dbReference type="SAM" id="MobiDB-lite"/>
    </source>
</evidence>
<organism evidence="3 4">
    <name type="scientific">Choiromyces venosus 120613-1</name>
    <dbReference type="NCBI Taxonomy" id="1336337"/>
    <lineage>
        <taxon>Eukaryota</taxon>
        <taxon>Fungi</taxon>
        <taxon>Dikarya</taxon>
        <taxon>Ascomycota</taxon>
        <taxon>Pezizomycotina</taxon>
        <taxon>Pezizomycetes</taxon>
        <taxon>Pezizales</taxon>
        <taxon>Tuberaceae</taxon>
        <taxon>Choiromyces</taxon>
    </lineage>
</organism>
<keyword evidence="4" id="KW-1185">Reference proteome</keyword>
<evidence type="ECO:0000256" key="2">
    <source>
        <dbReference type="SAM" id="Phobius"/>
    </source>
</evidence>
<feature type="region of interest" description="Disordered" evidence="1">
    <location>
        <begin position="1"/>
        <end position="24"/>
    </location>
</feature>
<evidence type="ECO:0000313" key="4">
    <source>
        <dbReference type="Proteomes" id="UP000276215"/>
    </source>
</evidence>
<evidence type="ECO:0000313" key="3">
    <source>
        <dbReference type="EMBL" id="RPA89068.1"/>
    </source>
</evidence>
<protein>
    <submittedName>
        <fullName evidence="3">Uncharacterized protein</fullName>
    </submittedName>
</protein>
<dbReference type="Proteomes" id="UP000276215">
    <property type="component" value="Unassembled WGS sequence"/>
</dbReference>
<proteinExistence type="predicted"/>
<feature type="compositionally biased region" description="Polar residues" evidence="1">
    <location>
        <begin position="7"/>
        <end position="17"/>
    </location>
</feature>
<keyword evidence="2" id="KW-0472">Membrane</keyword>
<dbReference type="AlphaFoldDB" id="A0A3N4IW84"/>
<gene>
    <name evidence="3" type="ORF">L873DRAFT_738008</name>
</gene>